<organism evidence="1 2">
    <name type="scientific">Mucilaginibacter limnophilus</name>
    <dbReference type="NCBI Taxonomy" id="1932778"/>
    <lineage>
        <taxon>Bacteria</taxon>
        <taxon>Pseudomonadati</taxon>
        <taxon>Bacteroidota</taxon>
        <taxon>Sphingobacteriia</taxon>
        <taxon>Sphingobacteriales</taxon>
        <taxon>Sphingobacteriaceae</taxon>
        <taxon>Mucilaginibacter</taxon>
    </lineage>
</organism>
<gene>
    <name evidence="1" type="ORF">EOD41_04585</name>
</gene>
<reference evidence="1 2" key="1">
    <citation type="submission" date="2019-01" db="EMBL/GenBank/DDBJ databases">
        <authorList>
            <person name="Chen W.-M."/>
        </authorList>
    </citation>
    <scope>NUCLEOTIDE SEQUENCE [LARGE SCALE GENOMIC DNA]</scope>
    <source>
        <strain evidence="1 2">YBJ-36</strain>
    </source>
</reference>
<name>A0A437MUA1_9SPHI</name>
<sequence>MKVENPAAFRFLFQDDVYLLNAEKHLFAEKPKKPADAIAEIPDAAIETEVISFNYKGNNNKRFLVLAHYPGIECMDEAHLAALTSTLTRKQLSLDDVAIVNLALYALADINVLCSYFKPEKLLVLGKDAVAKGLSVPFNRHATHNNIAVLFTYGFAEMMSSNENKKAFWEQVKTF</sequence>
<dbReference type="Proteomes" id="UP000282759">
    <property type="component" value="Unassembled WGS sequence"/>
</dbReference>
<dbReference type="RefSeq" id="WP_127703623.1">
    <property type="nucleotide sequence ID" value="NZ_SACK01000002.1"/>
</dbReference>
<comment type="caution">
    <text evidence="1">The sequence shown here is derived from an EMBL/GenBank/DDBJ whole genome shotgun (WGS) entry which is preliminary data.</text>
</comment>
<evidence type="ECO:0000313" key="2">
    <source>
        <dbReference type="Proteomes" id="UP000282759"/>
    </source>
</evidence>
<dbReference type="EMBL" id="SACK01000002">
    <property type="protein sequence ID" value="RVU01248.1"/>
    <property type="molecule type" value="Genomic_DNA"/>
</dbReference>
<accession>A0A437MUA1</accession>
<keyword evidence="2" id="KW-1185">Reference proteome</keyword>
<dbReference type="AlphaFoldDB" id="A0A437MUA1"/>
<evidence type="ECO:0000313" key="1">
    <source>
        <dbReference type="EMBL" id="RVU01248.1"/>
    </source>
</evidence>
<proteinExistence type="predicted"/>
<dbReference type="OrthoDB" id="797407at2"/>
<protein>
    <submittedName>
        <fullName evidence="1">Uncharacterized protein</fullName>
    </submittedName>
</protein>